<evidence type="ECO:0000313" key="2">
    <source>
        <dbReference type="Proteomes" id="UP000052946"/>
    </source>
</evidence>
<dbReference type="EMBL" id="BBXV01000019">
    <property type="protein sequence ID" value="GAQ17696.1"/>
    <property type="molecule type" value="Genomic_DNA"/>
</dbReference>
<dbReference type="AlphaFoldDB" id="A0A0U9H6K3"/>
<reference evidence="2" key="1">
    <citation type="submission" date="2015-07" db="EMBL/GenBank/DDBJ databases">
        <title>Draft Genome Sequence of Oceanobacillus picturae Heshi-B3 that Was Isolated from Fermented Rice Bran with Aging Salted Mackerel, Which Was Named Heshiko as Traditional Fermented Seafood in Japan.</title>
        <authorList>
            <person name="Akuzawa S."/>
            <person name="Nakagawa J."/>
            <person name="Kanekatsu T."/>
            <person name="Kanesaki Y."/>
            <person name="Suzuki T."/>
        </authorList>
    </citation>
    <scope>NUCLEOTIDE SEQUENCE [LARGE SCALE GENOMIC DNA]</scope>
    <source>
        <strain evidence="2">Heshi-B3</strain>
    </source>
</reference>
<evidence type="ECO:0000313" key="1">
    <source>
        <dbReference type="EMBL" id="GAQ17696.1"/>
    </source>
</evidence>
<name>A0A0U9H6K3_9BACI</name>
<accession>A0A0U9H6K3</accession>
<protein>
    <submittedName>
        <fullName evidence="1">Cytochrome p450</fullName>
    </submittedName>
</protein>
<comment type="caution">
    <text evidence="1">The sequence shown here is derived from an EMBL/GenBank/DDBJ whole genome shotgun (WGS) entry which is preliminary data.</text>
</comment>
<organism evidence="1 2">
    <name type="scientific">Oceanobacillus picturae</name>
    <dbReference type="NCBI Taxonomy" id="171693"/>
    <lineage>
        <taxon>Bacteria</taxon>
        <taxon>Bacillati</taxon>
        <taxon>Bacillota</taxon>
        <taxon>Bacilli</taxon>
        <taxon>Bacillales</taxon>
        <taxon>Bacillaceae</taxon>
        <taxon>Oceanobacillus</taxon>
    </lineage>
</organism>
<reference evidence="1 2" key="2">
    <citation type="journal article" date="2016" name="Genome Announc.">
        <title>Draft Genome Sequence of Oceanobacillus picturae Heshi-B3, Isolated from Fermented Rice Bran in a Traditional Japanese Seafood Dish.</title>
        <authorList>
            <person name="Akuzawa S."/>
            <person name="Nagaoka J."/>
            <person name="Kanekatsu M."/>
            <person name="Kanesaki Y."/>
            <person name="Suzuki T."/>
        </authorList>
    </citation>
    <scope>NUCLEOTIDE SEQUENCE [LARGE SCALE GENOMIC DNA]</scope>
    <source>
        <strain evidence="1 2">Heshi-B3</strain>
    </source>
</reference>
<gene>
    <name evidence="1" type="ORF">OPHB3_1621</name>
</gene>
<dbReference type="Proteomes" id="UP000052946">
    <property type="component" value="Unassembled WGS sequence"/>
</dbReference>
<sequence length="53" mass="6136">MKGGVAYGYEGCVNTDDFIRYFNRVYHVRLEKLAFPRPLGNVYVFLILGTSKF</sequence>
<proteinExistence type="predicted"/>